<dbReference type="OrthoDB" id="38601at10239"/>
<dbReference type="RefSeq" id="YP_195097.1">
    <property type="nucleotide sequence ID" value="NC_006820.1"/>
</dbReference>
<evidence type="ECO:0000313" key="4">
    <source>
        <dbReference type="Proteomes" id="UP000246186"/>
    </source>
</evidence>
<reference evidence="2 4" key="3">
    <citation type="journal article" date="2015" name="PLoS ONE">
        <title>Spontaneous Deletion of an "ORFanage" Region Facilitates Host Adaptation in a "Photosynthetic" Cyanophage.</title>
        <authorList>
            <person name="Puxty R.J."/>
            <person name="Perez-Sepulveda B."/>
            <person name="Rihtman B."/>
            <person name="Evans D.J."/>
            <person name="Millard A.D."/>
            <person name="Scanlan D.J."/>
        </authorList>
    </citation>
    <scope>NUCLEOTIDE SEQUENCE [LARGE SCALE GENOMIC DNA]</scope>
</reference>
<reference evidence="1 3" key="2">
    <citation type="journal article" date="2005" name="J. Bacteriol.">
        <title>The genome of S-PM2, a 'photosynthetic' T4-type bacteriophage that infects marine Synechococcus strains.</title>
        <authorList>
            <person name="Mann N.H."/>
            <person name="Clokie M.R."/>
            <person name="Millard A."/>
            <person name="Cook A."/>
            <person name="Wilson W.H."/>
            <person name="Wheatley P.J."/>
            <person name="Letarov A."/>
            <person name="Krisch H.M."/>
        </authorList>
    </citation>
    <scope>NUCLEOTIDE SEQUENCE</scope>
</reference>
<dbReference type="KEGG" id="vg:3260356"/>
<name>Q5GQX3_BPSYP</name>
<dbReference type="Proteomes" id="UP000000994">
    <property type="component" value="Segment"/>
</dbReference>
<evidence type="ECO:0000313" key="3">
    <source>
        <dbReference type="Proteomes" id="UP000000994"/>
    </source>
</evidence>
<proteinExistence type="predicted"/>
<dbReference type="Proteomes" id="UP000246186">
    <property type="component" value="Genome"/>
</dbReference>
<evidence type="ECO:0000313" key="1">
    <source>
        <dbReference type="EMBL" id="CAF34127.1"/>
    </source>
</evidence>
<dbReference type="EMBL" id="AJ630128">
    <property type="protein sequence ID" value="CAF34127.1"/>
    <property type="molecule type" value="Genomic_DNA"/>
</dbReference>
<organism evidence="1 3">
    <name type="scientific">Synechococcus phage S-PM2</name>
    <dbReference type="NCBI Taxonomy" id="238854"/>
    <lineage>
        <taxon>Viruses</taxon>
        <taxon>Duplodnaviria</taxon>
        <taxon>Heunggongvirae</taxon>
        <taxon>Uroviricota</taxon>
        <taxon>Caudoviricetes</taxon>
        <taxon>Pantevenvirales</taxon>
        <taxon>Kyanoviridae</taxon>
        <taxon>Nodensvirus</taxon>
        <taxon>Nodensvirus spm2</taxon>
    </lineage>
</organism>
<reference evidence="2" key="4">
    <citation type="submission" date="2015-02" db="EMBL/GenBank/DDBJ databases">
        <authorList>
            <person name="Chooi Y.-H."/>
        </authorList>
    </citation>
    <scope>NUCLEOTIDE SEQUENCE</scope>
</reference>
<accession>Q5GQX3</accession>
<sequence length="83" mass="9581">MEFSKIIKDYTIEDSSAVNRIVLREDCVEIQFKASKHVYKYDIKEANWGNSLQECLDNKESIGKFVNISIKQGDLELISKILP</sequence>
<keyword evidence="3" id="KW-1185">Reference proteome</keyword>
<organismHost>
    <name type="scientific">Synechococcus</name>
    <dbReference type="NCBI Taxonomy" id="1129"/>
</organismHost>
<protein>
    <submittedName>
        <fullName evidence="1">Hypothetical-Protein / belonging to T4-LIKE GC: 805</fullName>
    </submittedName>
</protein>
<gene>
    <name evidence="2" type="ORF">S-PM2d063</name>
    <name evidence="1" type="ORF">S-PM2p063</name>
</gene>
<dbReference type="EMBL" id="LN828717">
    <property type="protein sequence ID" value="CFW42177.1"/>
    <property type="molecule type" value="Genomic_DNA"/>
</dbReference>
<evidence type="ECO:0000313" key="2">
    <source>
        <dbReference type="EMBL" id="CFW42177.1"/>
    </source>
</evidence>
<reference evidence="1 3" key="1">
    <citation type="journal article" date="2004" name="Proc. Natl. Acad. Sci. U.S.A.">
        <title>Genetic organization of the psbAD region in phages infecting marine Synechococcus strains.</title>
        <authorList>
            <person name="Millard A."/>
            <person name="Clokie M.R."/>
            <person name="Shub D.A."/>
            <person name="Mann N.H."/>
        </authorList>
    </citation>
    <scope>NUCLEOTIDE SEQUENCE [LARGE SCALE GENOMIC DNA]</scope>
</reference>